<dbReference type="AlphaFoldDB" id="A0A7R8W4U7"/>
<sequence>MFAVARKDLVFPSEWQGDWFIQGYQTVFLNDTYLSSHGLLVDGTTVGGKFVLNLKEESLGASWGFRPKRGGAAQVTPVITPSITWHIEIDLRVVSALSKMVFDNSFDDGTDCVRRVEVK</sequence>
<protein>
    <submittedName>
        <fullName evidence="1">Uncharacterized protein</fullName>
    </submittedName>
</protein>
<proteinExistence type="predicted"/>
<name>A0A7R8W4U7_9CRUS</name>
<evidence type="ECO:0000313" key="1">
    <source>
        <dbReference type="EMBL" id="CAD7223103.1"/>
    </source>
</evidence>
<gene>
    <name evidence="1" type="ORF">CTOB1V02_LOCUS1097</name>
</gene>
<reference evidence="1" key="1">
    <citation type="submission" date="2020-11" db="EMBL/GenBank/DDBJ databases">
        <authorList>
            <person name="Tran Van P."/>
        </authorList>
    </citation>
    <scope>NUCLEOTIDE SEQUENCE</scope>
</reference>
<dbReference type="EMBL" id="OB660150">
    <property type="protein sequence ID" value="CAD7223103.1"/>
    <property type="molecule type" value="Genomic_DNA"/>
</dbReference>
<organism evidence="1">
    <name type="scientific">Cyprideis torosa</name>
    <dbReference type="NCBI Taxonomy" id="163714"/>
    <lineage>
        <taxon>Eukaryota</taxon>
        <taxon>Metazoa</taxon>
        <taxon>Ecdysozoa</taxon>
        <taxon>Arthropoda</taxon>
        <taxon>Crustacea</taxon>
        <taxon>Oligostraca</taxon>
        <taxon>Ostracoda</taxon>
        <taxon>Podocopa</taxon>
        <taxon>Podocopida</taxon>
        <taxon>Cytherocopina</taxon>
        <taxon>Cytheroidea</taxon>
        <taxon>Cytherideidae</taxon>
        <taxon>Cyprideis</taxon>
    </lineage>
</organism>
<accession>A0A7R8W4U7</accession>